<proteinExistence type="predicted"/>
<accession>A0ABQ0EWQ9</accession>
<dbReference type="Proteomes" id="UP001623349">
    <property type="component" value="Unassembled WGS sequence"/>
</dbReference>
<evidence type="ECO:0000256" key="1">
    <source>
        <dbReference type="ARBA" id="ARBA00023157"/>
    </source>
</evidence>
<reference evidence="3 4" key="1">
    <citation type="submission" date="2024-08" db="EMBL/GenBank/DDBJ databases">
        <title>The draft genome of Apodemus speciosus.</title>
        <authorList>
            <person name="Nabeshima K."/>
            <person name="Suzuki S."/>
            <person name="Onuma M."/>
        </authorList>
    </citation>
    <scope>NUCLEOTIDE SEQUENCE [LARGE SCALE GENOMIC DNA]</scope>
    <source>
        <strain evidence="3">IB14-021</strain>
    </source>
</reference>
<gene>
    <name evidence="3" type="ORF">APTSU1_000671600</name>
</gene>
<dbReference type="InterPro" id="IPR050412">
    <property type="entry name" value="Ig-like_Receptors_ImmuneReg"/>
</dbReference>
<name>A0ABQ0EWQ9_APOSI</name>
<evidence type="ECO:0000313" key="3">
    <source>
        <dbReference type="EMBL" id="GAB1291486.1"/>
    </source>
</evidence>
<dbReference type="Gene3D" id="2.60.40.10">
    <property type="entry name" value="Immunoglobulins"/>
    <property type="match status" value="2"/>
</dbReference>
<dbReference type="EMBL" id="BAAFST010000007">
    <property type="protein sequence ID" value="GAB1291486.1"/>
    <property type="molecule type" value="Genomic_DNA"/>
</dbReference>
<organism evidence="3 4">
    <name type="scientific">Apodemus speciosus</name>
    <name type="common">Large Japanese field mouse</name>
    <dbReference type="NCBI Taxonomy" id="105296"/>
    <lineage>
        <taxon>Eukaryota</taxon>
        <taxon>Metazoa</taxon>
        <taxon>Chordata</taxon>
        <taxon>Craniata</taxon>
        <taxon>Vertebrata</taxon>
        <taxon>Euteleostomi</taxon>
        <taxon>Mammalia</taxon>
        <taxon>Eutheria</taxon>
        <taxon>Euarchontoglires</taxon>
        <taxon>Glires</taxon>
        <taxon>Rodentia</taxon>
        <taxon>Myomorpha</taxon>
        <taxon>Muroidea</taxon>
        <taxon>Muridae</taxon>
        <taxon>Murinae</taxon>
        <taxon>Apodemus</taxon>
    </lineage>
</organism>
<dbReference type="InterPro" id="IPR036179">
    <property type="entry name" value="Ig-like_dom_sf"/>
</dbReference>
<dbReference type="InterPro" id="IPR013783">
    <property type="entry name" value="Ig-like_fold"/>
</dbReference>
<dbReference type="PANTHER" id="PTHR11738">
    <property type="entry name" value="MHC CLASS I NK CELL RECEPTOR"/>
    <property type="match status" value="1"/>
</dbReference>
<comment type="caution">
    <text evidence="3">The sequence shown here is derived from an EMBL/GenBank/DDBJ whole genome shotgun (WGS) entry which is preliminary data.</text>
</comment>
<evidence type="ECO:0000256" key="2">
    <source>
        <dbReference type="ARBA" id="ARBA00023319"/>
    </source>
</evidence>
<keyword evidence="4" id="KW-1185">Reference proteome</keyword>
<protein>
    <submittedName>
        <fullName evidence="3">Platelet glycoprotein VI</fullName>
    </submittedName>
</protein>
<dbReference type="PANTHER" id="PTHR11738:SF193">
    <property type="entry name" value="IMMUNOGLOBULIN SUBTYPE DOMAIN-CONTAINING PROTEIN"/>
    <property type="match status" value="1"/>
</dbReference>
<keyword evidence="2" id="KW-0393">Immunoglobulin domain</keyword>
<sequence length="198" mass="22706">MWRSGTSHRHGPWGCSSWICVFNRTEDLGTPWTPPGVKQVRLQHHTPGGMWRDSAAHGETQEVFEYSLQNMMYINAGIYYCTYRNGDKWTEICDKLELSVTGVYKEKPSLTVDSGPKGFSERNVTLVCHTANFFEIFILCRGGNASFPQNCLQQDHNTFLIFPLSPGHKRTYRCFASSKRKSYWWSLPSDPLELSVPE</sequence>
<evidence type="ECO:0000313" key="4">
    <source>
        <dbReference type="Proteomes" id="UP001623349"/>
    </source>
</evidence>
<dbReference type="SUPFAM" id="SSF48726">
    <property type="entry name" value="Immunoglobulin"/>
    <property type="match status" value="1"/>
</dbReference>
<keyword evidence="1" id="KW-1015">Disulfide bond</keyword>